<dbReference type="EMBL" id="MN738934">
    <property type="protein sequence ID" value="QHT32294.1"/>
    <property type="molecule type" value="Genomic_DNA"/>
</dbReference>
<sequence>MASFKETQMFKINKQVFDYLFELVKMLNNDIVLVKEENMFGYSKSTCCRIMTNSLKYKKEILDEWISSIMETNALKHARKEIDGNQWLLLYKQIQETYKLLKWLKDVDLSNLICVFNDDYLEFVVLPRHFIL</sequence>
<reference evidence="1" key="1">
    <citation type="journal article" date="2020" name="Nature">
        <title>Giant virus diversity and host interactions through global metagenomics.</title>
        <authorList>
            <person name="Schulz F."/>
            <person name="Roux S."/>
            <person name="Paez-Espino D."/>
            <person name="Jungbluth S."/>
            <person name="Walsh D.A."/>
            <person name="Denef V.J."/>
            <person name="McMahon K.D."/>
            <person name="Konstantinidis K.T."/>
            <person name="Eloe-Fadrosh E.A."/>
            <person name="Kyrpides N.C."/>
            <person name="Woyke T."/>
        </authorList>
    </citation>
    <scope>NUCLEOTIDE SEQUENCE</scope>
    <source>
        <strain evidence="1">GVMAG-M-3300009159-65</strain>
    </source>
</reference>
<organism evidence="1">
    <name type="scientific">viral metagenome</name>
    <dbReference type="NCBI Taxonomy" id="1070528"/>
    <lineage>
        <taxon>unclassified sequences</taxon>
        <taxon>metagenomes</taxon>
        <taxon>organismal metagenomes</taxon>
    </lineage>
</organism>
<dbReference type="AlphaFoldDB" id="A0A6C0ESY1"/>
<proteinExistence type="predicted"/>
<accession>A0A6C0ESY1</accession>
<evidence type="ECO:0000313" key="1">
    <source>
        <dbReference type="EMBL" id="QHT32294.1"/>
    </source>
</evidence>
<name>A0A6C0ESY1_9ZZZZ</name>
<protein>
    <submittedName>
        <fullName evidence="1">Uncharacterized protein</fullName>
    </submittedName>
</protein>